<accession>A0A4R3LL45</accession>
<comment type="caution">
    <text evidence="2">The sequence shown here is derived from an EMBL/GenBank/DDBJ whole genome shotgun (WGS) entry which is preliminary data.</text>
</comment>
<sequence length="84" mass="9248">MTFVLRILFLVCAAGFVAVPDAQARDRSGSLQEAIDEVQRETGGRVLAADIVRAGPRELYRIKVLTPDGRVRVITKQSRGGPRR</sequence>
<evidence type="ECO:0000313" key="3">
    <source>
        <dbReference type="Proteomes" id="UP000294599"/>
    </source>
</evidence>
<dbReference type="AlphaFoldDB" id="A0A4R3LL45"/>
<keyword evidence="3" id="KW-1185">Reference proteome</keyword>
<dbReference type="OrthoDB" id="5772157at2"/>
<evidence type="ECO:0008006" key="4">
    <source>
        <dbReference type="Google" id="ProtNLM"/>
    </source>
</evidence>
<dbReference type="Proteomes" id="UP000294599">
    <property type="component" value="Unassembled WGS sequence"/>
</dbReference>
<dbReference type="EMBL" id="SMAF01000003">
    <property type="protein sequence ID" value="TCT00296.1"/>
    <property type="molecule type" value="Genomic_DNA"/>
</dbReference>
<protein>
    <recommendedName>
        <fullName evidence="4">YpeB-like protein with protease inhibitory function</fullName>
    </recommendedName>
</protein>
<keyword evidence="1" id="KW-0732">Signal</keyword>
<organism evidence="2 3">
    <name type="scientific">Pseudofulvimonas gallinarii</name>
    <dbReference type="NCBI Taxonomy" id="634155"/>
    <lineage>
        <taxon>Bacteria</taxon>
        <taxon>Pseudomonadati</taxon>
        <taxon>Pseudomonadota</taxon>
        <taxon>Gammaproteobacteria</taxon>
        <taxon>Lysobacterales</taxon>
        <taxon>Rhodanobacteraceae</taxon>
        <taxon>Pseudofulvimonas</taxon>
    </lineage>
</organism>
<proteinExistence type="predicted"/>
<evidence type="ECO:0000256" key="1">
    <source>
        <dbReference type="SAM" id="SignalP"/>
    </source>
</evidence>
<evidence type="ECO:0000313" key="2">
    <source>
        <dbReference type="EMBL" id="TCT00296.1"/>
    </source>
</evidence>
<dbReference type="RefSeq" id="WP_123522707.1">
    <property type="nucleotide sequence ID" value="NZ_JBHLWF010000007.1"/>
</dbReference>
<feature type="chain" id="PRO_5030099329" description="YpeB-like protein with protease inhibitory function" evidence="1">
    <location>
        <begin position="25"/>
        <end position="84"/>
    </location>
</feature>
<gene>
    <name evidence="2" type="ORF">EDC25_10364</name>
</gene>
<reference evidence="2 3" key="1">
    <citation type="submission" date="2019-03" db="EMBL/GenBank/DDBJ databases">
        <title>Genomic Encyclopedia of Type Strains, Phase IV (KMG-IV): sequencing the most valuable type-strain genomes for metagenomic binning, comparative biology and taxonomic classification.</title>
        <authorList>
            <person name="Goeker M."/>
        </authorList>
    </citation>
    <scope>NUCLEOTIDE SEQUENCE [LARGE SCALE GENOMIC DNA]</scope>
    <source>
        <strain evidence="2 3">DSM 21944</strain>
    </source>
</reference>
<name>A0A4R3LL45_9GAMM</name>
<feature type="signal peptide" evidence="1">
    <location>
        <begin position="1"/>
        <end position="24"/>
    </location>
</feature>